<reference evidence="5" key="1">
    <citation type="submission" date="2018-12" db="EMBL/GenBank/DDBJ databases">
        <title>Complete genome sequence of an uncultured bacterium of the candidate phylum Bipolaricaulota.</title>
        <authorList>
            <person name="Kadnikov V.V."/>
            <person name="Mardanov A.V."/>
            <person name="Beletsky A.V."/>
            <person name="Frank Y.A."/>
            <person name="Karnachuk O.V."/>
            <person name="Ravin N.V."/>
        </authorList>
    </citation>
    <scope>NUCLEOTIDE SEQUENCE [LARGE SCALE GENOMIC DNA]</scope>
</reference>
<dbReference type="Gene3D" id="3.10.105.10">
    <property type="entry name" value="Dipeptide-binding Protein, Domain 3"/>
    <property type="match status" value="1"/>
</dbReference>
<dbReference type="AlphaFoldDB" id="A0A410FVK1"/>
<feature type="signal peptide" evidence="2">
    <location>
        <begin position="1"/>
        <end position="21"/>
    </location>
</feature>
<dbReference type="GO" id="GO:1904680">
    <property type="term" value="F:peptide transmembrane transporter activity"/>
    <property type="evidence" value="ECO:0007669"/>
    <property type="project" value="TreeGrafter"/>
</dbReference>
<dbReference type="PANTHER" id="PTHR30290:SF38">
    <property type="entry name" value="D,D-DIPEPTIDE-BINDING PERIPLASMIC PROTEIN DDPA-RELATED"/>
    <property type="match status" value="1"/>
</dbReference>
<dbReference type="Gene3D" id="3.40.190.10">
    <property type="entry name" value="Periplasmic binding protein-like II"/>
    <property type="match status" value="1"/>
</dbReference>
<protein>
    <recommendedName>
        <fullName evidence="3">Solute-binding protein family 5 domain-containing protein</fullName>
    </recommendedName>
</protein>
<evidence type="ECO:0000313" key="4">
    <source>
        <dbReference type="EMBL" id="QAA77002.1"/>
    </source>
</evidence>
<evidence type="ECO:0000256" key="2">
    <source>
        <dbReference type="SAM" id="SignalP"/>
    </source>
</evidence>
<evidence type="ECO:0000259" key="3">
    <source>
        <dbReference type="Pfam" id="PF00496"/>
    </source>
</evidence>
<dbReference type="Proteomes" id="UP000287233">
    <property type="component" value="Chromosome"/>
</dbReference>
<dbReference type="EMBL" id="CP034928">
    <property type="protein sequence ID" value="QAA77002.1"/>
    <property type="molecule type" value="Genomic_DNA"/>
</dbReference>
<gene>
    <name evidence="4" type="ORF">BIP78_1236</name>
</gene>
<dbReference type="CDD" id="cd08502">
    <property type="entry name" value="PBP2_NikA_DppA_OppA_like_16"/>
    <property type="match status" value="1"/>
</dbReference>
<dbReference type="KEGG" id="bih:BIP78_1236"/>
<sequence length="518" mass="58812">MKRVMMVVVLALVMLSLPVLAQPGRPGGILKAAMQTNPPTLDPHLSTNVVVRQVAPYVFETLVVYGEEYDIIPQLAESWEISSDGLVYIFYLRAGVRFHNGKTLTADDVVASLERYFAYSPGGGRFAGIVESVTALNPLTVEIRVKEPTLLLVTLAIPDPFLAIYPAEIIRGRQAEVRGSDLIGTGPYRFAEWRPDVHVRLVRFAEYTADERFSGPSGLGGRRTAYFEEIQFIPVLEQAARLAGLLTGEFDYAESLPITAYEQLLRNPDVVPNVLKPRWALVLELNQSEPPMDNVLFRRALIAALGMEDVLRAVTFGNPAFYRTQPGFFFPEQAVWHTDAGAEGYNKKDLAEVRRLLAEAGYNFEPIIFLSNRDYDWMYKCTLAVASQLQQAGINVIVEFSDWPSQIQRALTQKGWHINQTGWSPRLDPIQLATSLKCGAPYAYMYCNPEVDRLLSELSRDRPVEERQRIFHELQRYMWEDVAVLRIGDFFTLEGTNARLRGYTPWYVIPRFWDCWKE</sequence>
<dbReference type="GO" id="GO:0015833">
    <property type="term" value="P:peptide transport"/>
    <property type="evidence" value="ECO:0007669"/>
    <property type="project" value="TreeGrafter"/>
</dbReference>
<evidence type="ECO:0000256" key="1">
    <source>
        <dbReference type="ARBA" id="ARBA00022729"/>
    </source>
</evidence>
<feature type="chain" id="PRO_5019199446" description="Solute-binding protein family 5 domain-containing protein" evidence="2">
    <location>
        <begin position="22"/>
        <end position="518"/>
    </location>
</feature>
<dbReference type="InterPro" id="IPR000914">
    <property type="entry name" value="SBP_5_dom"/>
</dbReference>
<dbReference type="GO" id="GO:0043190">
    <property type="term" value="C:ATP-binding cassette (ABC) transporter complex"/>
    <property type="evidence" value="ECO:0007669"/>
    <property type="project" value="InterPro"/>
</dbReference>
<dbReference type="Pfam" id="PF00496">
    <property type="entry name" value="SBP_bac_5"/>
    <property type="match status" value="1"/>
</dbReference>
<accession>A0A410FVK1</accession>
<organism evidence="4 5">
    <name type="scientific">Bipolaricaulis sibiricus</name>
    <dbReference type="NCBI Taxonomy" id="2501609"/>
    <lineage>
        <taxon>Bacteria</taxon>
        <taxon>Candidatus Bipolaricaulota</taxon>
        <taxon>Candidatus Bipolaricaulia</taxon>
        <taxon>Candidatus Bipolaricaulales</taxon>
        <taxon>Candidatus Bipolaricaulaceae</taxon>
        <taxon>Candidatus Bipolaricaulis</taxon>
    </lineage>
</organism>
<feature type="domain" description="Solute-binding protein family 5" evidence="3">
    <location>
        <begin position="71"/>
        <end position="427"/>
    </location>
</feature>
<keyword evidence="1 2" id="KW-0732">Signal</keyword>
<dbReference type="SUPFAM" id="SSF53850">
    <property type="entry name" value="Periplasmic binding protein-like II"/>
    <property type="match status" value="1"/>
</dbReference>
<dbReference type="InterPro" id="IPR039424">
    <property type="entry name" value="SBP_5"/>
</dbReference>
<proteinExistence type="predicted"/>
<dbReference type="PIRSF" id="PIRSF002741">
    <property type="entry name" value="MppA"/>
    <property type="match status" value="1"/>
</dbReference>
<dbReference type="PANTHER" id="PTHR30290">
    <property type="entry name" value="PERIPLASMIC BINDING COMPONENT OF ABC TRANSPORTER"/>
    <property type="match status" value="1"/>
</dbReference>
<dbReference type="InterPro" id="IPR030678">
    <property type="entry name" value="Peptide/Ni-bd"/>
</dbReference>
<evidence type="ECO:0000313" key="5">
    <source>
        <dbReference type="Proteomes" id="UP000287233"/>
    </source>
</evidence>
<dbReference type="GO" id="GO:0042597">
    <property type="term" value="C:periplasmic space"/>
    <property type="evidence" value="ECO:0007669"/>
    <property type="project" value="UniProtKB-ARBA"/>
</dbReference>
<name>A0A410FVK1_BIPS1</name>